<name>A0A8K0N0G4_COCNU</name>
<dbReference type="FunFam" id="1.20.1310.10:FF:000025">
    <property type="entry name" value="Cullin-1, putative"/>
    <property type="match status" value="1"/>
</dbReference>
<dbReference type="Gene3D" id="3.30.230.130">
    <property type="entry name" value="Cullin, Chain C, Domain 2"/>
    <property type="match status" value="1"/>
</dbReference>
<dbReference type="GO" id="GO:0031625">
    <property type="term" value="F:ubiquitin protein ligase binding"/>
    <property type="evidence" value="ECO:0007669"/>
    <property type="project" value="InterPro"/>
</dbReference>
<dbReference type="GO" id="GO:0031461">
    <property type="term" value="C:cullin-RING ubiquitin ligase complex"/>
    <property type="evidence" value="ECO:0007669"/>
    <property type="project" value="InterPro"/>
</dbReference>
<dbReference type="GO" id="GO:0006511">
    <property type="term" value="P:ubiquitin-dependent protein catabolic process"/>
    <property type="evidence" value="ECO:0007669"/>
    <property type="project" value="InterPro"/>
</dbReference>
<gene>
    <name evidence="8" type="ORF">COCNU_04G009490</name>
</gene>
<dbReference type="Pfam" id="PF10557">
    <property type="entry name" value="Cullin_Nedd8"/>
    <property type="match status" value="1"/>
</dbReference>
<dbReference type="InterPro" id="IPR036390">
    <property type="entry name" value="WH_DNA-bd_sf"/>
</dbReference>
<dbReference type="SMART" id="SM00182">
    <property type="entry name" value="CULLIN"/>
    <property type="match status" value="1"/>
</dbReference>
<dbReference type="FunFam" id="1.10.10.10:FF:000503">
    <property type="entry name" value="Cullin-1"/>
    <property type="match status" value="1"/>
</dbReference>
<reference evidence="8" key="2">
    <citation type="submission" date="2019-07" db="EMBL/GenBank/DDBJ databases">
        <authorList>
            <person name="Yang Y."/>
            <person name="Bocs S."/>
            <person name="Baudouin L."/>
        </authorList>
    </citation>
    <scope>NUCLEOTIDE SEQUENCE</scope>
    <source>
        <tissue evidence="8">Spear leaf of Hainan Tall coconut</tissue>
    </source>
</reference>
<dbReference type="SMART" id="SM00884">
    <property type="entry name" value="Cullin_Nedd8"/>
    <property type="match status" value="1"/>
</dbReference>
<dbReference type="PROSITE" id="PS50069">
    <property type="entry name" value="CULLIN_2"/>
    <property type="match status" value="1"/>
</dbReference>
<dbReference type="InterPro" id="IPR019559">
    <property type="entry name" value="Cullin_neddylation_domain"/>
</dbReference>
<evidence type="ECO:0000256" key="2">
    <source>
        <dbReference type="ARBA" id="ARBA00022786"/>
    </source>
</evidence>
<dbReference type="Proteomes" id="UP000797356">
    <property type="component" value="Chromosome 4"/>
</dbReference>
<comment type="caution">
    <text evidence="8">The sequence shown here is derived from an EMBL/GenBank/DDBJ whole genome shotgun (WGS) entry which is preliminary data.</text>
</comment>
<dbReference type="InterPro" id="IPR016158">
    <property type="entry name" value="Cullin_homology"/>
</dbReference>
<dbReference type="PANTHER" id="PTHR11932">
    <property type="entry name" value="CULLIN"/>
    <property type="match status" value="1"/>
</dbReference>
<reference evidence="8" key="1">
    <citation type="journal article" date="2017" name="Gigascience">
        <title>The genome draft of coconut (Cocos nucifera).</title>
        <authorList>
            <person name="Xiao Y."/>
            <person name="Xu P."/>
            <person name="Fan H."/>
            <person name="Baudouin L."/>
            <person name="Xia W."/>
            <person name="Bocs S."/>
            <person name="Xu J."/>
            <person name="Li Q."/>
            <person name="Guo A."/>
            <person name="Zhou L."/>
            <person name="Li J."/>
            <person name="Wu Y."/>
            <person name="Ma Z."/>
            <person name="Armero A."/>
            <person name="Issali A.E."/>
            <person name="Liu N."/>
            <person name="Peng M."/>
            <person name="Yang Y."/>
        </authorList>
    </citation>
    <scope>NUCLEOTIDE SEQUENCE</scope>
    <source>
        <tissue evidence="8">Spear leaf of Hainan Tall coconut</tissue>
    </source>
</reference>
<dbReference type="AlphaFoldDB" id="A0A8K0N0G4"/>
<dbReference type="InterPro" id="IPR016159">
    <property type="entry name" value="Cullin_repeat-like_dom_sf"/>
</dbReference>
<dbReference type="SUPFAM" id="SSF46785">
    <property type="entry name" value="Winged helix' DNA-binding domain"/>
    <property type="match status" value="1"/>
</dbReference>
<dbReference type="FunFam" id="1.20.1310.10:FF:000013">
    <property type="entry name" value="Cullin-1 like"/>
    <property type="match status" value="1"/>
</dbReference>
<keyword evidence="3" id="KW-0832">Ubl conjugation</keyword>
<evidence type="ECO:0000256" key="5">
    <source>
        <dbReference type="PROSITE-ProRule" id="PRU00330"/>
    </source>
</evidence>
<dbReference type="SUPFAM" id="SSF74788">
    <property type="entry name" value="Cullin repeat-like"/>
    <property type="match status" value="1"/>
</dbReference>
<dbReference type="SUPFAM" id="SSF75632">
    <property type="entry name" value="Cullin homology domain"/>
    <property type="match status" value="1"/>
</dbReference>
<evidence type="ECO:0000313" key="9">
    <source>
        <dbReference type="Proteomes" id="UP000797356"/>
    </source>
</evidence>
<dbReference type="InterPro" id="IPR001373">
    <property type="entry name" value="Cullin_N"/>
</dbReference>
<dbReference type="FunFam" id="3.30.230.130:FF:000005">
    <property type="entry name" value="Cullin-1 like"/>
    <property type="match status" value="1"/>
</dbReference>
<dbReference type="InterPro" id="IPR036317">
    <property type="entry name" value="Cullin_homology_sf"/>
</dbReference>
<sequence length="834" mass="96685">MTNIRLIIFFYPDLLNSDLLFSETSPFSRSSSAPAPTVRALLSRPLLHPLRFLALGLGFCVAGVRSNPSPSSAISEIRARAGEELSWWESMAMHERKTIDLEQGWDFMQKGITKLKNILEGIPETQFSSEDYMMLYTTIYNMCTQKPPHDYSQQLYDKYRESFEEYINLTVLPSLREKHDEFMLRELVKRWSNHKVMVRWLSRFFHYLDRYFIARRSLPSLNEVGLTCFRNLVYSEINGKVRDAVISLIDQEREGEQIDRALLKNVLDIFVEIGLGSMECYENDFEAAMLKDTAAYYSRKASNWILEDSCPDYMLKAEECLKREKDRVSHYLHSSSEQKLLEKVQHELLFVYASQLLEKEHSGCHALLHDDKVDDLSRMYRLFCRIPHGLDPVSQIFKQHITAEGTALVKQAEDAASNKKAEKKDVVGLQEQVFVRKVIELHDKYLAYVTDCFQNHSLFHKALKEAFEVFCNKGVAGSSSAELLATFCDNILKKGGSEKLSDEAIEETLEKVVKLLAYISDKDLFAEFYRKKLARRLLFDKSANDDHERSILTKLKQQCGGQFTSKMEGMVTDLTLARENQSGFEEYLNSNPQANPGIDLTVTVLTTGFWPSYKSFDLNLPAEMVKCVEVFKEFYQTKTKHRKLTWIYSLGTCNINGKFEPKTMELIVTTYQASALLLFNASDRLSYSEIMSQLNLTDDDVIRLLHSLSCAKYKILNKEPNTKTISPTDYFEFNSKFTDKMRRIKIPLPPVDEKKKVVEDVDKDRRYAIDASIVRIMKSRKTLGHQQLVMECVEQLNRMFKPDFRAIKKRIEDLITRDYLERDKDNPNLYRYLA</sequence>
<keyword evidence="9" id="KW-1185">Reference proteome</keyword>
<evidence type="ECO:0000256" key="6">
    <source>
        <dbReference type="RuleBase" id="RU003829"/>
    </source>
</evidence>
<dbReference type="Pfam" id="PF26557">
    <property type="entry name" value="Cullin_AB"/>
    <property type="match status" value="1"/>
</dbReference>
<dbReference type="InterPro" id="IPR036388">
    <property type="entry name" value="WH-like_DNA-bd_sf"/>
</dbReference>
<dbReference type="InterPro" id="IPR016157">
    <property type="entry name" value="Cullin_CS"/>
</dbReference>
<keyword evidence="2" id="KW-0833">Ubl conjugation pathway</keyword>
<dbReference type="OrthoDB" id="27073at2759"/>
<evidence type="ECO:0000256" key="3">
    <source>
        <dbReference type="ARBA" id="ARBA00022843"/>
    </source>
</evidence>
<dbReference type="FunFam" id="1.20.1310.10:FF:000021">
    <property type="entry name" value="Cullin-1, putative"/>
    <property type="match status" value="1"/>
</dbReference>
<feature type="domain" description="Cullin family profile" evidence="7">
    <location>
        <begin position="479"/>
        <end position="709"/>
    </location>
</feature>
<evidence type="ECO:0000256" key="1">
    <source>
        <dbReference type="ARBA" id="ARBA00006019"/>
    </source>
</evidence>
<dbReference type="Gene3D" id="1.20.1310.10">
    <property type="entry name" value="Cullin Repeats"/>
    <property type="match status" value="4"/>
</dbReference>
<evidence type="ECO:0000259" key="7">
    <source>
        <dbReference type="PROSITE" id="PS50069"/>
    </source>
</evidence>
<protein>
    <recommendedName>
        <fullName evidence="4">Cullin-1</fullName>
    </recommendedName>
</protein>
<dbReference type="EMBL" id="CM017875">
    <property type="protein sequence ID" value="KAG1338643.1"/>
    <property type="molecule type" value="Genomic_DNA"/>
</dbReference>
<dbReference type="Gene3D" id="1.10.10.10">
    <property type="entry name" value="Winged helix-like DNA-binding domain superfamily/Winged helix DNA-binding domain"/>
    <property type="match status" value="1"/>
</dbReference>
<dbReference type="GO" id="GO:0009867">
    <property type="term" value="P:jasmonic acid mediated signaling pathway"/>
    <property type="evidence" value="ECO:0007669"/>
    <property type="project" value="UniProtKB-ARBA"/>
</dbReference>
<evidence type="ECO:0000313" key="8">
    <source>
        <dbReference type="EMBL" id="KAG1338643.1"/>
    </source>
</evidence>
<comment type="similarity">
    <text evidence="1 5 6">Belongs to the cullin family.</text>
</comment>
<dbReference type="InterPro" id="IPR059120">
    <property type="entry name" value="Cullin-like_AB"/>
</dbReference>
<dbReference type="Pfam" id="PF00888">
    <property type="entry name" value="Cullin"/>
    <property type="match status" value="1"/>
</dbReference>
<dbReference type="FunFam" id="1.20.1310.10:FF:000020">
    <property type="entry name" value="Cullin-1, putative"/>
    <property type="match status" value="1"/>
</dbReference>
<accession>A0A8K0N0G4</accession>
<proteinExistence type="inferred from homology"/>
<dbReference type="InterPro" id="IPR045093">
    <property type="entry name" value="Cullin"/>
</dbReference>
<evidence type="ECO:0000256" key="4">
    <source>
        <dbReference type="ARBA" id="ARBA00069612"/>
    </source>
</evidence>
<organism evidence="8 9">
    <name type="scientific">Cocos nucifera</name>
    <name type="common">Coconut palm</name>
    <dbReference type="NCBI Taxonomy" id="13894"/>
    <lineage>
        <taxon>Eukaryota</taxon>
        <taxon>Viridiplantae</taxon>
        <taxon>Streptophyta</taxon>
        <taxon>Embryophyta</taxon>
        <taxon>Tracheophyta</taxon>
        <taxon>Spermatophyta</taxon>
        <taxon>Magnoliopsida</taxon>
        <taxon>Liliopsida</taxon>
        <taxon>Arecaceae</taxon>
        <taxon>Arecoideae</taxon>
        <taxon>Cocoseae</taxon>
        <taxon>Attaleinae</taxon>
        <taxon>Cocos</taxon>
    </lineage>
</organism>
<dbReference type="PROSITE" id="PS01256">
    <property type="entry name" value="CULLIN_1"/>
    <property type="match status" value="1"/>
</dbReference>